<proteinExistence type="predicted"/>
<dbReference type="RefSeq" id="WP_135997301.1">
    <property type="nucleotide sequence ID" value="NZ_CP071057.1"/>
</dbReference>
<dbReference type="AlphaFoldDB" id="A0A4S2GW52"/>
<name>A0A4S2GW52_9PROT</name>
<dbReference type="OrthoDB" id="8456155at2"/>
<accession>A0A4S2GW52</accession>
<keyword evidence="2" id="KW-1185">Reference proteome</keyword>
<gene>
    <name evidence="1" type="ORF">E5163_14765</name>
</gene>
<sequence>MADESYTKADYIAAEQAVIAAEKALSKTPEAQALKRARDRLDEIIDALGEASACEGCGQPVFDDEPYSYDSENGLTFCEGCTPTWSEFQANPSGFYRIIEGEHVLFTPETAAKAVEDHLAAGGSLSDRFGLVVPTAREATQ</sequence>
<reference evidence="1 2" key="1">
    <citation type="journal article" date="2017" name="Int. J. Syst. Evol. Microbiol.">
        <title>Marinicauda algicola sp. nov., isolated from a marine red alga Rhodosorus marinus.</title>
        <authorList>
            <person name="Jeong S.E."/>
            <person name="Jeon S.H."/>
            <person name="Chun B.H."/>
            <person name="Kim D.W."/>
            <person name="Jeon C.O."/>
        </authorList>
    </citation>
    <scope>NUCLEOTIDE SEQUENCE [LARGE SCALE GENOMIC DNA]</scope>
    <source>
        <strain evidence="1 2">JCM 31718</strain>
    </source>
</reference>
<protein>
    <submittedName>
        <fullName evidence="1">Uncharacterized protein</fullName>
    </submittedName>
</protein>
<dbReference type="Proteomes" id="UP000308054">
    <property type="component" value="Unassembled WGS sequence"/>
</dbReference>
<dbReference type="EMBL" id="SRXW01000006">
    <property type="protein sequence ID" value="TGY87327.1"/>
    <property type="molecule type" value="Genomic_DNA"/>
</dbReference>
<evidence type="ECO:0000313" key="1">
    <source>
        <dbReference type="EMBL" id="TGY87327.1"/>
    </source>
</evidence>
<comment type="caution">
    <text evidence="1">The sequence shown here is derived from an EMBL/GenBank/DDBJ whole genome shotgun (WGS) entry which is preliminary data.</text>
</comment>
<organism evidence="1 2">
    <name type="scientific">Marinicauda algicola</name>
    <dbReference type="NCBI Taxonomy" id="2029849"/>
    <lineage>
        <taxon>Bacteria</taxon>
        <taxon>Pseudomonadati</taxon>
        <taxon>Pseudomonadota</taxon>
        <taxon>Alphaproteobacteria</taxon>
        <taxon>Maricaulales</taxon>
        <taxon>Maricaulaceae</taxon>
        <taxon>Marinicauda</taxon>
    </lineage>
</organism>
<evidence type="ECO:0000313" key="2">
    <source>
        <dbReference type="Proteomes" id="UP000308054"/>
    </source>
</evidence>